<evidence type="ECO:0000313" key="4">
    <source>
        <dbReference type="Proteomes" id="UP000566819"/>
    </source>
</evidence>
<evidence type="ECO:0000256" key="1">
    <source>
        <dbReference type="SAM" id="MobiDB-lite"/>
    </source>
</evidence>
<feature type="compositionally biased region" description="Polar residues" evidence="1">
    <location>
        <begin position="293"/>
        <end position="302"/>
    </location>
</feature>
<feature type="transmembrane region" description="Helical" evidence="2">
    <location>
        <begin position="169"/>
        <end position="189"/>
    </location>
</feature>
<dbReference type="Proteomes" id="UP000566819">
    <property type="component" value="Unassembled WGS sequence"/>
</dbReference>
<feature type="region of interest" description="Disordered" evidence="1">
    <location>
        <begin position="253"/>
        <end position="323"/>
    </location>
</feature>
<organism evidence="3 4">
    <name type="scientific">Cudoniella acicularis</name>
    <dbReference type="NCBI Taxonomy" id="354080"/>
    <lineage>
        <taxon>Eukaryota</taxon>
        <taxon>Fungi</taxon>
        <taxon>Dikarya</taxon>
        <taxon>Ascomycota</taxon>
        <taxon>Pezizomycotina</taxon>
        <taxon>Leotiomycetes</taxon>
        <taxon>Helotiales</taxon>
        <taxon>Tricladiaceae</taxon>
        <taxon>Cudoniella</taxon>
    </lineage>
</organism>
<evidence type="ECO:0000256" key="2">
    <source>
        <dbReference type="SAM" id="Phobius"/>
    </source>
</evidence>
<keyword evidence="2" id="KW-0812">Transmembrane</keyword>
<dbReference type="AlphaFoldDB" id="A0A8H4RYG1"/>
<feature type="transmembrane region" description="Helical" evidence="2">
    <location>
        <begin position="133"/>
        <end position="157"/>
    </location>
</feature>
<evidence type="ECO:0000313" key="3">
    <source>
        <dbReference type="EMBL" id="KAF4637420.1"/>
    </source>
</evidence>
<keyword evidence="2" id="KW-0472">Membrane</keyword>
<feature type="compositionally biased region" description="Low complexity" evidence="1">
    <location>
        <begin position="267"/>
        <end position="286"/>
    </location>
</feature>
<keyword evidence="2" id="KW-1133">Transmembrane helix</keyword>
<feature type="transmembrane region" description="Helical" evidence="2">
    <location>
        <begin position="31"/>
        <end position="51"/>
    </location>
</feature>
<comment type="caution">
    <text evidence="3">The sequence shown here is derived from an EMBL/GenBank/DDBJ whole genome shotgun (WGS) entry which is preliminary data.</text>
</comment>
<proteinExistence type="predicted"/>
<dbReference type="OrthoDB" id="3537340at2759"/>
<reference evidence="3 4" key="1">
    <citation type="submission" date="2020-03" db="EMBL/GenBank/DDBJ databases">
        <title>Draft Genome Sequence of Cudoniella acicularis.</title>
        <authorList>
            <person name="Buettner E."/>
            <person name="Kellner H."/>
        </authorList>
    </citation>
    <scope>NUCLEOTIDE SEQUENCE [LARGE SCALE GENOMIC DNA]</scope>
    <source>
        <strain evidence="3 4">DSM 108380</strain>
    </source>
</reference>
<gene>
    <name evidence="3" type="ORF">G7Y89_g641</name>
</gene>
<accession>A0A8H4RYG1</accession>
<keyword evidence="4" id="KW-1185">Reference proteome</keyword>
<protein>
    <submittedName>
        <fullName evidence="3">Uncharacterized protein</fullName>
    </submittedName>
</protein>
<feature type="transmembrane region" description="Helical" evidence="2">
    <location>
        <begin position="93"/>
        <end position="113"/>
    </location>
</feature>
<name>A0A8H4RYG1_9HELO</name>
<sequence length="323" mass="35296">MAPGANMSDAQKCHLYAAFADSLTHSQAKGLYWGMFGLVIALLFIASQGYVSADKARRNLLAEEKRVADDFDPSLGLLDDQITKLQMDHAKKAMVCLLLTLPCVVIGVIAIVMETYTALALQFCHQEDTMMFYWGFYNILQIGAIVAIIGIVIGLYYNWARPESPPWNSFLGTPIITIVSFLDMGLVTIKKQIVKKKEEPALPLRSDRNSTNMNDAISLDEGAPIAVYKKLPTNFPPGARRIKDSHIFVQLPTMPETTLPSPPPTADPSLPSSTSTTNDSPLSSSPRTADLSLPSSSSATNDSQDRQQDSTEAALKRTITINT</sequence>
<dbReference type="EMBL" id="JAAMPI010000023">
    <property type="protein sequence ID" value="KAF4637420.1"/>
    <property type="molecule type" value="Genomic_DNA"/>
</dbReference>